<proteinExistence type="predicted"/>
<name>A0ABQ4U0I4_9HYPH</name>
<dbReference type="RefSeq" id="WP_238182955.1">
    <property type="nucleotide sequence ID" value="NZ_BPRB01000129.1"/>
</dbReference>
<protein>
    <submittedName>
        <fullName evidence="1">Mycinamicin VI 2''-O-methyltransferase</fullName>
    </submittedName>
</protein>
<gene>
    <name evidence="1" type="primary">mycE</name>
    <name evidence="1" type="ORF">MPOCJGCO_2499</name>
</gene>
<dbReference type="SUPFAM" id="SSF53335">
    <property type="entry name" value="S-adenosyl-L-methionine-dependent methyltransferases"/>
    <property type="match status" value="1"/>
</dbReference>
<evidence type="ECO:0000313" key="1">
    <source>
        <dbReference type="EMBL" id="GJE60387.1"/>
    </source>
</evidence>
<dbReference type="Gene3D" id="3.40.50.150">
    <property type="entry name" value="Vaccinia Virus protein VP39"/>
    <property type="match status" value="1"/>
</dbReference>
<dbReference type="InterPro" id="IPR029063">
    <property type="entry name" value="SAM-dependent_MTases_sf"/>
</dbReference>
<evidence type="ECO:0000313" key="2">
    <source>
        <dbReference type="Proteomes" id="UP001055057"/>
    </source>
</evidence>
<keyword evidence="2" id="KW-1185">Reference proteome</keyword>
<reference evidence="1" key="1">
    <citation type="journal article" date="2021" name="Front. Microbiol.">
        <title>Comprehensive Comparative Genomics and Phenotyping of Methylobacterium Species.</title>
        <authorList>
            <person name="Alessa O."/>
            <person name="Ogura Y."/>
            <person name="Fujitani Y."/>
            <person name="Takami H."/>
            <person name="Hayashi T."/>
            <person name="Sahin N."/>
            <person name="Tani A."/>
        </authorList>
    </citation>
    <scope>NUCLEOTIDE SEQUENCE</scope>
    <source>
        <strain evidence="1">DSM 23632</strain>
    </source>
</reference>
<comment type="caution">
    <text evidence="1">The sequence shown here is derived from an EMBL/GenBank/DDBJ whole genome shotgun (WGS) entry which is preliminary data.</text>
</comment>
<dbReference type="Proteomes" id="UP001055057">
    <property type="component" value="Unassembled WGS sequence"/>
</dbReference>
<organism evidence="1 2">
    <name type="scientific">Methylobacterium trifolii</name>
    <dbReference type="NCBI Taxonomy" id="1003092"/>
    <lineage>
        <taxon>Bacteria</taxon>
        <taxon>Pseudomonadati</taxon>
        <taxon>Pseudomonadota</taxon>
        <taxon>Alphaproteobacteria</taxon>
        <taxon>Hyphomicrobiales</taxon>
        <taxon>Methylobacteriaceae</taxon>
        <taxon>Methylobacterium</taxon>
    </lineage>
</organism>
<accession>A0ABQ4U0I4</accession>
<reference evidence="1" key="2">
    <citation type="submission" date="2021-08" db="EMBL/GenBank/DDBJ databases">
        <authorList>
            <person name="Tani A."/>
            <person name="Ola A."/>
            <person name="Ogura Y."/>
            <person name="Katsura K."/>
            <person name="Hayashi T."/>
        </authorList>
    </citation>
    <scope>NUCLEOTIDE SEQUENCE</scope>
    <source>
        <strain evidence="1">DSM 23632</strain>
    </source>
</reference>
<dbReference type="EMBL" id="BPRB01000129">
    <property type="protein sequence ID" value="GJE60387.1"/>
    <property type="molecule type" value="Genomic_DNA"/>
</dbReference>
<sequence length="222" mass="25254">MRLWQDFTTNQGRTIHKWAHYFPAYERHFSPFVGRPIRFLEIGIGDGGSVEMWKRYFGPYAHFVGLDNRQTCKAFEDDQFSVRIGDQSNAEFLDSVLAEFGVPDIVLDDGSHMMSDVCATFLHLYPKMHHHGVYMVEDLHTAYLSAFGGGVRREGTFIEIAKGLIDELNVHPHTENSETTEFGRNTNSISFYNSMAVFERGIPLPRLPMMLGSTPHYGGPTE</sequence>